<keyword evidence="1" id="KW-0175">Coiled coil</keyword>
<evidence type="ECO:0000313" key="3">
    <source>
        <dbReference type="Proteomes" id="UP001652626"/>
    </source>
</evidence>
<dbReference type="GeneID" id="135193603"/>
<evidence type="ECO:0000256" key="1">
    <source>
        <dbReference type="SAM" id="Coils"/>
    </source>
</evidence>
<keyword evidence="3" id="KW-1185">Reference proteome</keyword>
<evidence type="ECO:0000313" key="4">
    <source>
        <dbReference type="RefSeq" id="XP_064072830.1"/>
    </source>
</evidence>
<organism evidence="3 4">
    <name type="scientific">Vanessa tameamea</name>
    <name type="common">Kamehameha butterfly</name>
    <dbReference type="NCBI Taxonomy" id="334116"/>
    <lineage>
        <taxon>Eukaryota</taxon>
        <taxon>Metazoa</taxon>
        <taxon>Ecdysozoa</taxon>
        <taxon>Arthropoda</taxon>
        <taxon>Hexapoda</taxon>
        <taxon>Insecta</taxon>
        <taxon>Pterygota</taxon>
        <taxon>Neoptera</taxon>
        <taxon>Endopterygota</taxon>
        <taxon>Lepidoptera</taxon>
        <taxon>Glossata</taxon>
        <taxon>Ditrysia</taxon>
        <taxon>Papilionoidea</taxon>
        <taxon>Nymphalidae</taxon>
        <taxon>Nymphalinae</taxon>
        <taxon>Vanessa</taxon>
    </lineage>
</organism>
<evidence type="ECO:0000256" key="2">
    <source>
        <dbReference type="SAM" id="SignalP"/>
    </source>
</evidence>
<name>A0ABM4ANF1_VANTA</name>
<keyword evidence="2" id="KW-0732">Signal</keyword>
<gene>
    <name evidence="4" type="primary">LOC135193603</name>
</gene>
<feature type="chain" id="PRO_5045392417" evidence="2">
    <location>
        <begin position="19"/>
        <end position="704"/>
    </location>
</feature>
<feature type="signal peptide" evidence="2">
    <location>
        <begin position="1"/>
        <end position="18"/>
    </location>
</feature>
<feature type="coiled-coil region" evidence="1">
    <location>
        <begin position="65"/>
        <end position="92"/>
    </location>
</feature>
<protein>
    <submittedName>
        <fullName evidence="4">Protein PFC0760c-like</fullName>
    </submittedName>
</protein>
<proteinExistence type="predicted"/>
<accession>A0ABM4ANF1</accession>
<dbReference type="RefSeq" id="XP_064072830.1">
    <property type="nucleotide sequence ID" value="XM_064216760.1"/>
</dbReference>
<sequence>MKITTNFLLLFYVSLAKCTNVDSYEINRIEFTPLHDAIILNDIVDIFSEFENNMSPQLTNHMFSNSESEEDIENLLSEYQQYLDKAHEQRINYIRRNKNKVPHIRHENFNKLKPIERNNYHENSNFYFNDMKHPAFLNTFMPHNSNIKFVKKNDNLFDFSKNLYDGKKSDDLPTILPENLSKTMMSSCFCQENIFPCKCQCKKCFYNESALSRNFNKINHLTNSFLKIPKPFEDNPSNNLDNNLSLRIKIDVQLPNALSNLLKYLNQFEKYEEHEDTFPIPRDPLSTINLPFPYLNYSIPIDLIGYKQNILKDKSPIHKITIHKKKKFRFGNNNKKHKTKKMYNLQNFKFEPQLERNITNITKVENSNSSFNKNSSFNNNEDTNLKTNETTEMTLNHSSDKTTVTHTPRIVLTLNITKGSYNRSENASKIGNSIEADFEIEKDNVSNTKLLRLKREINNKSPNYLTLLNSNKSMTTSFAINNRSIVPVVISSKKLDTESEVDTELVYWPLAKKDQSLIHSKNITALILDREIKKTKLNMTKDKLINNHTTALEKAIFGDVDWNDIDAVVPAFMSFVGKYITGVLTFCSENICHSMKCAKKLCLHRICTPDNRYNSKGHCAGNNYTDSVATMESIMDLPSNIAFEVVDILEEKMLGKLFGKGTLCIHSKCSAFAAFKKTFKKAKCTFKELNIAGHCPNLKNIKII</sequence>
<dbReference type="Proteomes" id="UP001652626">
    <property type="component" value="Chromosome 13"/>
</dbReference>
<reference evidence="4" key="1">
    <citation type="submission" date="2025-08" db="UniProtKB">
        <authorList>
            <consortium name="RefSeq"/>
        </authorList>
    </citation>
    <scope>IDENTIFICATION</scope>
    <source>
        <tissue evidence="4">Whole body</tissue>
    </source>
</reference>